<protein>
    <recommendedName>
        <fullName evidence="3">ATP-grasp domain-containing protein</fullName>
    </recommendedName>
</protein>
<dbReference type="Proteomes" id="UP000823860">
    <property type="component" value="Unassembled WGS sequence"/>
</dbReference>
<evidence type="ECO:0008006" key="3">
    <source>
        <dbReference type="Google" id="ProtNLM"/>
    </source>
</evidence>
<reference evidence="1" key="1">
    <citation type="journal article" date="2021" name="PeerJ">
        <title>Extensive microbial diversity within the chicken gut microbiome revealed by metagenomics and culture.</title>
        <authorList>
            <person name="Gilroy R."/>
            <person name="Ravi A."/>
            <person name="Getino M."/>
            <person name="Pursley I."/>
            <person name="Horton D.L."/>
            <person name="Alikhan N.F."/>
            <person name="Baker D."/>
            <person name="Gharbi K."/>
            <person name="Hall N."/>
            <person name="Watson M."/>
            <person name="Adriaenssens E.M."/>
            <person name="Foster-Nyarko E."/>
            <person name="Jarju S."/>
            <person name="Secka A."/>
            <person name="Antonio M."/>
            <person name="Oren A."/>
            <person name="Chaudhuri R.R."/>
            <person name="La Ragione R."/>
            <person name="Hildebrand F."/>
            <person name="Pallen M.J."/>
        </authorList>
    </citation>
    <scope>NUCLEOTIDE SEQUENCE</scope>
    <source>
        <strain evidence="1">ChiHecec1B25-7008</strain>
    </source>
</reference>
<accession>A0A9D2KT82</accession>
<dbReference type="SUPFAM" id="SSF56059">
    <property type="entry name" value="Glutathione synthetase ATP-binding domain-like"/>
    <property type="match status" value="1"/>
</dbReference>
<evidence type="ECO:0000313" key="1">
    <source>
        <dbReference type="EMBL" id="HJA84032.1"/>
    </source>
</evidence>
<dbReference type="AlphaFoldDB" id="A0A9D2KT82"/>
<reference evidence="1" key="2">
    <citation type="submission" date="2021-04" db="EMBL/GenBank/DDBJ databases">
        <authorList>
            <person name="Gilroy R."/>
        </authorList>
    </citation>
    <scope>NUCLEOTIDE SEQUENCE</scope>
    <source>
        <strain evidence="1">ChiHecec1B25-7008</strain>
    </source>
</reference>
<evidence type="ECO:0000313" key="2">
    <source>
        <dbReference type="Proteomes" id="UP000823860"/>
    </source>
</evidence>
<comment type="caution">
    <text evidence="1">The sequence shown here is derived from an EMBL/GenBank/DDBJ whole genome shotgun (WGS) entry which is preliminary data.</text>
</comment>
<dbReference type="EMBL" id="DWZE01000102">
    <property type="protein sequence ID" value="HJA84032.1"/>
    <property type="molecule type" value="Genomic_DNA"/>
</dbReference>
<organism evidence="1 2">
    <name type="scientific">Candidatus Bacteroides intestinavium</name>
    <dbReference type="NCBI Taxonomy" id="2838469"/>
    <lineage>
        <taxon>Bacteria</taxon>
        <taxon>Pseudomonadati</taxon>
        <taxon>Bacteroidota</taxon>
        <taxon>Bacteroidia</taxon>
        <taxon>Bacteroidales</taxon>
        <taxon>Bacteroidaceae</taxon>
        <taxon>Bacteroides</taxon>
    </lineage>
</organism>
<name>A0A9D2KT82_9BACE</name>
<proteinExistence type="predicted"/>
<gene>
    <name evidence="1" type="ORF">H9785_08705</name>
</gene>
<sequence length="402" mass="44541">MKLHVFNPDADMALADGKENYIAPASARLMARDLALLPLWYAGVGDGVLAPSAYNEAFLQRMSDLCGLDVRLVTEPEITDYADAWPFPWGWSPSLRRYLLQRGVSPDRLPPVSMWQSYRRMASRERVADLLEVFREMAACCGESHNLRGLAECRAYVERLGRSVLKAPWSGSGKGLCWCEERFTEAIAGWCARVLREQGCVVASPVYDKVADFAMEFFSDGHGGILFQGYSLFRTNKRGAYLGNALLSDGQAAGCLNRFFPLETLFRTGEVLKALLSRHFFAYAGPLGVDMMVCRSGEGFLLHPCVEINLRMNMGILAAHLQRRLLAPGTIGSFSVECYPSPEALYARHAEDEARFPAVVSGGRLVSGYFPLVPLTPSARYRAFVMAAPDTGRSRCHTGLWP</sequence>